<reference evidence="14" key="1">
    <citation type="submission" date="2013-04" db="EMBL/GenBank/DDBJ databases">
        <authorList>
            <person name="Qu J."/>
            <person name="Murali S.C."/>
            <person name="Bandaranaike D."/>
            <person name="Bellair M."/>
            <person name="Blankenburg K."/>
            <person name="Chao H."/>
            <person name="Dinh H."/>
            <person name="Doddapaneni H."/>
            <person name="Downs B."/>
            <person name="Dugan-Rocha S."/>
            <person name="Elkadiri S."/>
            <person name="Gnanaolivu R.D."/>
            <person name="Hernandez B."/>
            <person name="Javaid M."/>
            <person name="Jayaseelan J.C."/>
            <person name="Lee S."/>
            <person name="Li M."/>
            <person name="Ming W."/>
            <person name="Munidasa M."/>
            <person name="Muniz J."/>
            <person name="Nguyen L."/>
            <person name="Ongeri F."/>
            <person name="Osuji N."/>
            <person name="Pu L.-L."/>
            <person name="Puazo M."/>
            <person name="Qu C."/>
            <person name="Quiroz J."/>
            <person name="Raj R."/>
            <person name="Weissenberger G."/>
            <person name="Xin Y."/>
            <person name="Zou X."/>
            <person name="Han Y."/>
            <person name="Richards S."/>
            <person name="Worley K."/>
            <person name="Muzny D."/>
            <person name="Gibbs R."/>
        </authorList>
    </citation>
    <scope>NUCLEOTIDE SEQUENCE</scope>
    <source>
        <strain evidence="14">Sampled in the wild</strain>
    </source>
</reference>
<evidence type="ECO:0000256" key="10">
    <source>
        <dbReference type="RuleBase" id="RU000688"/>
    </source>
</evidence>
<keyword evidence="15" id="KW-1185">Reference proteome</keyword>
<dbReference type="PRINTS" id="PR01102">
    <property type="entry name" value="5HT6RECEPTR"/>
</dbReference>
<dbReference type="GO" id="GO:0071880">
    <property type="term" value="P:adenylate cyclase-activating adrenergic receptor signaling pathway"/>
    <property type="evidence" value="ECO:0007669"/>
    <property type="project" value="TreeGrafter"/>
</dbReference>
<dbReference type="InterPro" id="IPR000276">
    <property type="entry name" value="GPCR_Rhodpsn"/>
</dbReference>
<dbReference type="InterPro" id="IPR017452">
    <property type="entry name" value="GPCR_Rhodpsn_7TM"/>
</dbReference>
<feature type="region of interest" description="Disordered" evidence="11">
    <location>
        <begin position="397"/>
        <end position="426"/>
    </location>
</feature>
<evidence type="ECO:0000256" key="7">
    <source>
        <dbReference type="ARBA" id="ARBA00023136"/>
    </source>
</evidence>
<dbReference type="PANTHER" id="PTHR24248">
    <property type="entry name" value="ADRENERGIC RECEPTOR-RELATED G-PROTEIN COUPLED RECEPTOR"/>
    <property type="match status" value="1"/>
</dbReference>
<keyword evidence="7 12" id="KW-0472">Membrane</keyword>
<comment type="subcellular location">
    <subcellularLocation>
        <location evidence="1">Cell membrane</location>
        <topology evidence="1">Multi-pass membrane protein</topology>
    </subcellularLocation>
</comment>
<feature type="transmembrane region" description="Helical" evidence="12">
    <location>
        <begin position="136"/>
        <end position="160"/>
    </location>
</feature>
<dbReference type="OrthoDB" id="5957871at2759"/>
<evidence type="ECO:0000256" key="3">
    <source>
        <dbReference type="ARBA" id="ARBA00022475"/>
    </source>
</evidence>
<keyword evidence="4 10" id="KW-0812">Transmembrane</keyword>
<reference evidence="14" key="2">
    <citation type="submission" date="2017-10" db="EMBL/GenBank/DDBJ databases">
        <title>Ladona fulva Genome sequencing and assembly.</title>
        <authorList>
            <person name="Murali S."/>
            <person name="Richards S."/>
            <person name="Bandaranaike D."/>
            <person name="Bellair M."/>
            <person name="Blankenburg K."/>
            <person name="Chao H."/>
            <person name="Dinh H."/>
            <person name="Doddapaneni H."/>
            <person name="Dugan-Rocha S."/>
            <person name="Elkadiri S."/>
            <person name="Gnanaolivu R."/>
            <person name="Hernandez B."/>
            <person name="Skinner E."/>
            <person name="Javaid M."/>
            <person name="Lee S."/>
            <person name="Li M."/>
            <person name="Ming W."/>
            <person name="Munidasa M."/>
            <person name="Muniz J."/>
            <person name="Nguyen L."/>
            <person name="Hughes D."/>
            <person name="Osuji N."/>
            <person name="Pu L.-L."/>
            <person name="Puazo M."/>
            <person name="Qu C."/>
            <person name="Quiroz J."/>
            <person name="Raj R."/>
            <person name="Weissenberger G."/>
            <person name="Xin Y."/>
            <person name="Zou X."/>
            <person name="Han Y."/>
            <person name="Worley K."/>
            <person name="Muzny D."/>
            <person name="Gibbs R."/>
        </authorList>
    </citation>
    <scope>NUCLEOTIDE SEQUENCE</scope>
    <source>
        <strain evidence="14">Sampled in the wild</strain>
    </source>
</reference>
<feature type="transmembrane region" description="Helical" evidence="12">
    <location>
        <begin position="448"/>
        <end position="467"/>
    </location>
</feature>
<evidence type="ECO:0000259" key="13">
    <source>
        <dbReference type="PROSITE" id="PS50262"/>
    </source>
</evidence>
<dbReference type="PROSITE" id="PS50262">
    <property type="entry name" value="G_PROTEIN_RECEP_F1_2"/>
    <property type="match status" value="1"/>
</dbReference>
<dbReference type="PROSITE" id="PS00237">
    <property type="entry name" value="G_PROTEIN_RECEP_F1_1"/>
    <property type="match status" value="1"/>
</dbReference>
<organism evidence="14 15">
    <name type="scientific">Ladona fulva</name>
    <name type="common">Scarce chaser dragonfly</name>
    <name type="synonym">Libellula fulva</name>
    <dbReference type="NCBI Taxonomy" id="123851"/>
    <lineage>
        <taxon>Eukaryota</taxon>
        <taxon>Metazoa</taxon>
        <taxon>Ecdysozoa</taxon>
        <taxon>Arthropoda</taxon>
        <taxon>Hexapoda</taxon>
        <taxon>Insecta</taxon>
        <taxon>Pterygota</taxon>
        <taxon>Palaeoptera</taxon>
        <taxon>Odonata</taxon>
        <taxon>Epiprocta</taxon>
        <taxon>Anisoptera</taxon>
        <taxon>Libelluloidea</taxon>
        <taxon>Libellulidae</taxon>
        <taxon>Ladona</taxon>
    </lineage>
</organism>
<evidence type="ECO:0000313" key="14">
    <source>
        <dbReference type="EMBL" id="KAG8230472.1"/>
    </source>
</evidence>
<dbReference type="Pfam" id="PF00001">
    <property type="entry name" value="7tm_1"/>
    <property type="match status" value="1"/>
</dbReference>
<dbReference type="AlphaFoldDB" id="A0A8K0K9Y6"/>
<evidence type="ECO:0000256" key="9">
    <source>
        <dbReference type="ARBA" id="ARBA00023224"/>
    </source>
</evidence>
<dbReference type="SUPFAM" id="SSF81321">
    <property type="entry name" value="Family A G protein-coupled receptor-like"/>
    <property type="match status" value="1"/>
</dbReference>
<dbReference type="PRINTS" id="PR00237">
    <property type="entry name" value="GPCRRHODOPSN"/>
</dbReference>
<dbReference type="Proteomes" id="UP000792457">
    <property type="component" value="Unassembled WGS sequence"/>
</dbReference>
<proteinExistence type="inferred from homology"/>
<accession>A0A8K0K9Y6</accession>
<evidence type="ECO:0000256" key="2">
    <source>
        <dbReference type="ARBA" id="ARBA00010663"/>
    </source>
</evidence>
<protein>
    <recommendedName>
        <fullName evidence="13">G-protein coupled receptors family 1 profile domain-containing protein</fullName>
    </recommendedName>
</protein>
<evidence type="ECO:0000256" key="4">
    <source>
        <dbReference type="ARBA" id="ARBA00022692"/>
    </source>
</evidence>
<dbReference type="PANTHER" id="PTHR24248:SF185">
    <property type="entry name" value="DOPAMINE RECEPTOR 2"/>
    <property type="match status" value="1"/>
</dbReference>
<evidence type="ECO:0000256" key="8">
    <source>
        <dbReference type="ARBA" id="ARBA00023170"/>
    </source>
</evidence>
<feature type="transmembrane region" description="Helical" evidence="12">
    <location>
        <begin position="253"/>
        <end position="275"/>
    </location>
</feature>
<evidence type="ECO:0000256" key="12">
    <source>
        <dbReference type="SAM" id="Phobius"/>
    </source>
</evidence>
<evidence type="ECO:0000313" key="15">
    <source>
        <dbReference type="Proteomes" id="UP000792457"/>
    </source>
</evidence>
<keyword evidence="8 10" id="KW-0675">Receptor</keyword>
<evidence type="ECO:0000256" key="6">
    <source>
        <dbReference type="ARBA" id="ARBA00023040"/>
    </source>
</evidence>
<dbReference type="EMBL" id="KZ308490">
    <property type="protein sequence ID" value="KAG8230472.1"/>
    <property type="molecule type" value="Genomic_DNA"/>
</dbReference>
<feature type="transmembrane region" description="Helical" evidence="12">
    <location>
        <begin position="172"/>
        <end position="191"/>
    </location>
</feature>
<keyword evidence="5 12" id="KW-1133">Transmembrane helix</keyword>
<keyword evidence="9 10" id="KW-0807">Transducer</keyword>
<feature type="transmembrane region" description="Helical" evidence="12">
    <location>
        <begin position="211"/>
        <end position="232"/>
    </location>
</feature>
<evidence type="ECO:0000256" key="5">
    <source>
        <dbReference type="ARBA" id="ARBA00022989"/>
    </source>
</evidence>
<gene>
    <name evidence="14" type="ORF">J437_LFUL013595</name>
</gene>
<feature type="transmembrane region" description="Helical" evidence="12">
    <location>
        <begin position="487"/>
        <end position="506"/>
    </location>
</feature>
<sequence>MDAYTFPLADKAKGSSENVGSDYDVGEYWANWTIVGEDESDLYDDGNRKIPAILDGVEVSERLKHLWSNASATVASTQAVFSNLTTPFAEDIAQSVRNSTPAWENASLKSMAGGGDSGISAEDLSWPPDALSPGRYALGALLLLFSAITVLGNALVVAAVARERSLHTPTHLFVLSLAVADGLVGLLVMPPGATTEALSGAWPFGADACDAWRSLDVLLSTASILNLCVVSLDRYWAIRDPLAYPARMGRPRAAVLVAGVWLCSAAISFPAIAWWRAVRGDEVAPPWSCPFTDHAAYLIVSSAVSFYLPLLVMAFTYCKIYRAAVVQTRSLRLGTKQVASSAPHGSGSSCGGGGSGGSGGYLTQHGGFSGDVELTLRIHRGGGNCHASSTRRQLLQQNADGDSHSSGGGGLFRKPTASSRRCGGGGKNNLSLSRRLARFAKEKKAAKTLGIVMGVFIVCWLPFFVVNLLSALCPKCLLPHGQLIGDIVTWLGWINSSMNPVIYACWSRDFRR</sequence>
<evidence type="ECO:0000256" key="1">
    <source>
        <dbReference type="ARBA" id="ARBA00004651"/>
    </source>
</evidence>
<feature type="transmembrane region" description="Helical" evidence="12">
    <location>
        <begin position="295"/>
        <end position="318"/>
    </location>
</feature>
<keyword evidence="3" id="KW-1003">Cell membrane</keyword>
<dbReference type="GO" id="GO:0004930">
    <property type="term" value="F:G protein-coupled receptor activity"/>
    <property type="evidence" value="ECO:0007669"/>
    <property type="project" value="UniProtKB-KW"/>
</dbReference>
<feature type="domain" description="G-protein coupled receptors family 1 profile" evidence="13">
    <location>
        <begin position="152"/>
        <end position="503"/>
    </location>
</feature>
<evidence type="ECO:0000256" key="11">
    <source>
        <dbReference type="SAM" id="MobiDB-lite"/>
    </source>
</evidence>
<dbReference type="GO" id="GO:0043410">
    <property type="term" value="P:positive regulation of MAPK cascade"/>
    <property type="evidence" value="ECO:0007669"/>
    <property type="project" value="TreeGrafter"/>
</dbReference>
<name>A0A8K0K9Y6_LADFU</name>
<dbReference type="Gene3D" id="1.20.1070.10">
    <property type="entry name" value="Rhodopsin 7-helix transmembrane proteins"/>
    <property type="match status" value="1"/>
</dbReference>
<comment type="similarity">
    <text evidence="2 10">Belongs to the G-protein coupled receptor 1 family.</text>
</comment>
<dbReference type="SMART" id="SM01381">
    <property type="entry name" value="7TM_GPCR_Srsx"/>
    <property type="match status" value="1"/>
</dbReference>
<comment type="caution">
    <text evidence="14">The sequence shown here is derived from an EMBL/GenBank/DDBJ whole genome shotgun (WGS) entry which is preliminary data.</text>
</comment>
<keyword evidence="6 10" id="KW-0297">G-protein coupled receptor</keyword>
<dbReference type="GO" id="GO:0005886">
    <property type="term" value="C:plasma membrane"/>
    <property type="evidence" value="ECO:0007669"/>
    <property type="project" value="UniProtKB-SubCell"/>
</dbReference>